<evidence type="ECO:0000313" key="7">
    <source>
        <dbReference type="Proteomes" id="UP001081071"/>
    </source>
</evidence>
<proteinExistence type="predicted"/>
<comment type="caution">
    <text evidence="6">The sequence shown here is derived from an EMBL/GenBank/DDBJ whole genome shotgun (WGS) entry which is preliminary data.</text>
</comment>
<dbReference type="PRINTS" id="PR00368">
    <property type="entry name" value="FADPNR"/>
</dbReference>
<feature type="domain" description="FAD/NAD(P)-binding" evidence="5">
    <location>
        <begin position="3"/>
        <end position="263"/>
    </location>
</feature>
<gene>
    <name evidence="6" type="ORF">O4220_26605</name>
</gene>
<keyword evidence="2" id="KW-0560">Oxidoreductase</keyword>
<dbReference type="PANTHER" id="PTHR48105">
    <property type="entry name" value="THIOREDOXIN REDUCTASE 1-RELATED-RELATED"/>
    <property type="match status" value="1"/>
</dbReference>
<dbReference type="InterPro" id="IPR036188">
    <property type="entry name" value="FAD/NAD-bd_sf"/>
</dbReference>
<protein>
    <submittedName>
        <fullName evidence="6">NAD(P)/FAD-dependent oxidoreductase</fullName>
    </submittedName>
</protein>
<dbReference type="EMBL" id="JAPWIJ010000018">
    <property type="protein sequence ID" value="MCZ4522108.1"/>
    <property type="molecule type" value="Genomic_DNA"/>
</dbReference>
<reference evidence="6" key="1">
    <citation type="submission" date="2022-12" db="EMBL/GenBank/DDBJ databases">
        <authorList>
            <person name="Krivoruchko A.V."/>
            <person name="Elkin A."/>
        </authorList>
    </citation>
    <scope>NUCLEOTIDE SEQUENCE</scope>
    <source>
        <strain evidence="6">IEGM 1391</strain>
    </source>
</reference>
<evidence type="ECO:0000256" key="1">
    <source>
        <dbReference type="ARBA" id="ARBA00022630"/>
    </source>
</evidence>
<feature type="compositionally biased region" description="Basic and acidic residues" evidence="4">
    <location>
        <begin position="280"/>
        <end position="293"/>
    </location>
</feature>
<dbReference type="Gene3D" id="3.50.50.60">
    <property type="entry name" value="FAD/NAD(P)-binding domain"/>
    <property type="match status" value="2"/>
</dbReference>
<organism evidence="6 7">
    <name type="scientific">Rhodococcus ruber</name>
    <dbReference type="NCBI Taxonomy" id="1830"/>
    <lineage>
        <taxon>Bacteria</taxon>
        <taxon>Bacillati</taxon>
        <taxon>Actinomycetota</taxon>
        <taxon>Actinomycetes</taxon>
        <taxon>Mycobacteriales</taxon>
        <taxon>Nocardiaceae</taxon>
        <taxon>Rhodococcus</taxon>
    </lineage>
</organism>
<name>A0ABT4MMQ3_9NOCA</name>
<dbReference type="SUPFAM" id="SSF51905">
    <property type="entry name" value="FAD/NAD(P)-binding domain"/>
    <property type="match status" value="1"/>
</dbReference>
<dbReference type="Proteomes" id="UP001081071">
    <property type="component" value="Unassembled WGS sequence"/>
</dbReference>
<evidence type="ECO:0000256" key="3">
    <source>
        <dbReference type="ARBA" id="ARBA00048132"/>
    </source>
</evidence>
<dbReference type="InterPro" id="IPR023753">
    <property type="entry name" value="FAD/NAD-binding_dom"/>
</dbReference>
<sequence length="334" mass="35989">MTYDTVVVGGGPAGLSAATLLARARRRVIVVDAGEPRNAPADHVHNFLSRDGSAPGDLREAGRQEVLRYGGDVLQGNVTRIENGVEIHLGDGTVLNSRSVLVATGLRDELPDIPGVREQWGSGVLHCPYCHGYEVQDQPIAVVGGSNRPFTVHQASLIRQWSEDVVFFTNGIELSEGERLRLDARSVDIVDAPVARVVVRDGCVVGIELSDGTVVPRTVVFVGPTFVPNDTLLTPIGCSRLDNGWVATDPTGLTSVDGLWTAGRLGFSRPADQFGGSRIEGSDRHQSLPPRTRCESGRQRALRAFHQGRGMCRCPGLRLWQRGRIRVRSPVAGG</sequence>
<keyword evidence="7" id="KW-1185">Reference proteome</keyword>
<evidence type="ECO:0000259" key="5">
    <source>
        <dbReference type="Pfam" id="PF07992"/>
    </source>
</evidence>
<dbReference type="RefSeq" id="WP_269608548.1">
    <property type="nucleotide sequence ID" value="NZ_JAPWIJ010000018.1"/>
</dbReference>
<evidence type="ECO:0000313" key="6">
    <source>
        <dbReference type="EMBL" id="MCZ4522108.1"/>
    </source>
</evidence>
<evidence type="ECO:0000256" key="4">
    <source>
        <dbReference type="SAM" id="MobiDB-lite"/>
    </source>
</evidence>
<dbReference type="Pfam" id="PF07992">
    <property type="entry name" value="Pyr_redox_2"/>
    <property type="match status" value="1"/>
</dbReference>
<dbReference type="InterPro" id="IPR050097">
    <property type="entry name" value="Ferredoxin-NADP_redctase_2"/>
</dbReference>
<accession>A0ABT4MMQ3</accession>
<evidence type="ECO:0000256" key="2">
    <source>
        <dbReference type="ARBA" id="ARBA00023002"/>
    </source>
</evidence>
<feature type="region of interest" description="Disordered" evidence="4">
    <location>
        <begin position="272"/>
        <end position="293"/>
    </location>
</feature>
<comment type="catalytic activity">
    <reaction evidence="3">
        <text>[thioredoxin]-dithiol + NADP(+) = [thioredoxin]-disulfide + NADPH + H(+)</text>
        <dbReference type="Rhea" id="RHEA:20345"/>
        <dbReference type="Rhea" id="RHEA-COMP:10698"/>
        <dbReference type="Rhea" id="RHEA-COMP:10700"/>
        <dbReference type="ChEBI" id="CHEBI:15378"/>
        <dbReference type="ChEBI" id="CHEBI:29950"/>
        <dbReference type="ChEBI" id="CHEBI:50058"/>
        <dbReference type="ChEBI" id="CHEBI:57783"/>
        <dbReference type="ChEBI" id="CHEBI:58349"/>
        <dbReference type="EC" id="1.8.1.9"/>
    </reaction>
</comment>
<dbReference type="PRINTS" id="PR00469">
    <property type="entry name" value="PNDRDTASEII"/>
</dbReference>
<keyword evidence="1" id="KW-0285">Flavoprotein</keyword>